<name>A0ABX7BX11_9HYPH</name>
<dbReference type="InterPro" id="IPR012340">
    <property type="entry name" value="NA-bd_OB-fold"/>
</dbReference>
<dbReference type="Pfam" id="PF00005">
    <property type="entry name" value="ABC_tran"/>
    <property type="match status" value="1"/>
</dbReference>
<dbReference type="InterPro" id="IPR013611">
    <property type="entry name" value="Transp-assoc_OB_typ2"/>
</dbReference>
<dbReference type="InterPro" id="IPR008995">
    <property type="entry name" value="Mo/tungstate-bd_C_term_dom"/>
</dbReference>
<organism evidence="6 7">
    <name type="scientific">Devosia oryziradicis</name>
    <dbReference type="NCBI Taxonomy" id="2801335"/>
    <lineage>
        <taxon>Bacteria</taxon>
        <taxon>Pseudomonadati</taxon>
        <taxon>Pseudomonadota</taxon>
        <taxon>Alphaproteobacteria</taxon>
        <taxon>Hyphomicrobiales</taxon>
        <taxon>Devosiaceae</taxon>
        <taxon>Devosia</taxon>
    </lineage>
</organism>
<dbReference type="PANTHER" id="PTHR43875">
    <property type="entry name" value="MALTODEXTRIN IMPORT ATP-BINDING PROTEIN MSMX"/>
    <property type="match status" value="1"/>
</dbReference>
<dbReference type="InterPro" id="IPR017871">
    <property type="entry name" value="ABC_transporter-like_CS"/>
</dbReference>
<evidence type="ECO:0000256" key="3">
    <source>
        <dbReference type="ARBA" id="ARBA00022741"/>
    </source>
</evidence>
<evidence type="ECO:0000256" key="4">
    <source>
        <dbReference type="ARBA" id="ARBA00022840"/>
    </source>
</evidence>
<keyword evidence="2" id="KW-0813">Transport</keyword>
<dbReference type="Gene3D" id="2.40.50.140">
    <property type="entry name" value="Nucleic acid-binding proteins"/>
    <property type="match status" value="1"/>
</dbReference>
<dbReference type="Pfam" id="PF08402">
    <property type="entry name" value="TOBE_2"/>
    <property type="match status" value="1"/>
</dbReference>
<dbReference type="NCBIfam" id="NF008653">
    <property type="entry name" value="PRK11650.1"/>
    <property type="match status" value="1"/>
</dbReference>
<keyword evidence="7" id="KW-1185">Reference proteome</keyword>
<dbReference type="InterPro" id="IPR003439">
    <property type="entry name" value="ABC_transporter-like_ATP-bd"/>
</dbReference>
<dbReference type="SUPFAM" id="SSF50331">
    <property type="entry name" value="MOP-like"/>
    <property type="match status" value="1"/>
</dbReference>
<dbReference type="EMBL" id="CP068047">
    <property type="protein sequence ID" value="QQR36485.1"/>
    <property type="molecule type" value="Genomic_DNA"/>
</dbReference>
<dbReference type="PANTHER" id="PTHR43875:SF3">
    <property type="entry name" value="MALTOSE_MALTODEXTRIN IMPORT ATP-BINDING PROTEIN MALK"/>
    <property type="match status" value="1"/>
</dbReference>
<dbReference type="SUPFAM" id="SSF52540">
    <property type="entry name" value="P-loop containing nucleoside triphosphate hydrolases"/>
    <property type="match status" value="1"/>
</dbReference>
<dbReference type="Gene3D" id="3.40.50.300">
    <property type="entry name" value="P-loop containing nucleotide triphosphate hydrolases"/>
    <property type="match status" value="1"/>
</dbReference>
<dbReference type="RefSeq" id="WP_201658322.1">
    <property type="nucleotide sequence ID" value="NZ_CP068047.1"/>
</dbReference>
<gene>
    <name evidence="6" type="ORF">JI749_02280</name>
</gene>
<dbReference type="PROSITE" id="PS00211">
    <property type="entry name" value="ABC_TRANSPORTER_1"/>
    <property type="match status" value="1"/>
</dbReference>
<proteinExistence type="inferred from homology"/>
<dbReference type="Gene3D" id="2.40.50.100">
    <property type="match status" value="1"/>
</dbReference>
<protein>
    <submittedName>
        <fullName evidence="6">ABC transporter ATP-binding protein</fullName>
    </submittedName>
</protein>
<dbReference type="GO" id="GO:0005524">
    <property type="term" value="F:ATP binding"/>
    <property type="evidence" value="ECO:0007669"/>
    <property type="project" value="UniProtKB-KW"/>
</dbReference>
<dbReference type="PROSITE" id="PS50893">
    <property type="entry name" value="ABC_TRANSPORTER_2"/>
    <property type="match status" value="1"/>
</dbReference>
<dbReference type="InterPro" id="IPR015855">
    <property type="entry name" value="ABC_transpr_MalK-like"/>
</dbReference>
<sequence>MSTPIQLRKLVKAYGDVEVVHGIDLDIDPGEFTVFVGPSGCGKSTLLRMIAGLEPITGGDLLIDGERMNDVPASRRGIAMVFQSYALYPHMNVYQNLAFGLETAKTPKDEIKARVQRAAEILQIVPLLNRKPKQLSGGQRQRVAIGRAIVREPRIFLFDEPLSNLDAELRVQMRVEIAKLHNDLGNTMIYVTHDQVEAMTMADKIVVLRSGVIEQAGAPLELYNNPRNLFVAGFIGSPKMNFLQASAEGAGIKVAGNSLALSRSVAGATTLGVRPEHITIADGSGIKLADITVDLVENLGGQTVVYATTSDGQPLNIVLEGQRKVELGAQVSAYIDPARLHLFNAEGNAI</sequence>
<evidence type="ECO:0000259" key="5">
    <source>
        <dbReference type="PROSITE" id="PS50893"/>
    </source>
</evidence>
<dbReference type="CDD" id="cd03301">
    <property type="entry name" value="ABC_MalK_N"/>
    <property type="match status" value="1"/>
</dbReference>
<reference evidence="6 7" key="1">
    <citation type="submission" date="2021-01" db="EMBL/GenBank/DDBJ databases">
        <title>Genome seq and assembly of Devosia sp. G19.</title>
        <authorList>
            <person name="Chhetri G."/>
        </authorList>
    </citation>
    <scope>NUCLEOTIDE SEQUENCE [LARGE SCALE GENOMIC DNA]</scope>
    <source>
        <strain evidence="6 7">G19</strain>
    </source>
</reference>
<dbReference type="SMART" id="SM00382">
    <property type="entry name" value="AAA"/>
    <property type="match status" value="1"/>
</dbReference>
<feature type="domain" description="ABC transporter" evidence="5">
    <location>
        <begin position="5"/>
        <end position="235"/>
    </location>
</feature>
<evidence type="ECO:0000313" key="6">
    <source>
        <dbReference type="EMBL" id="QQR36485.1"/>
    </source>
</evidence>
<dbReference type="Proteomes" id="UP000595460">
    <property type="component" value="Chromosome"/>
</dbReference>
<dbReference type="InterPro" id="IPR047641">
    <property type="entry name" value="ABC_transpr_MalK/UgpC-like"/>
</dbReference>
<accession>A0ABX7BX11</accession>
<keyword evidence="4 6" id="KW-0067">ATP-binding</keyword>
<evidence type="ECO:0000256" key="2">
    <source>
        <dbReference type="ARBA" id="ARBA00022448"/>
    </source>
</evidence>
<comment type="similarity">
    <text evidence="1">Belongs to the ABC transporter superfamily.</text>
</comment>
<evidence type="ECO:0000313" key="7">
    <source>
        <dbReference type="Proteomes" id="UP000595460"/>
    </source>
</evidence>
<dbReference type="InterPro" id="IPR003593">
    <property type="entry name" value="AAA+_ATPase"/>
</dbReference>
<evidence type="ECO:0000256" key="1">
    <source>
        <dbReference type="ARBA" id="ARBA00005417"/>
    </source>
</evidence>
<dbReference type="InterPro" id="IPR027417">
    <property type="entry name" value="P-loop_NTPase"/>
</dbReference>
<keyword evidence="3" id="KW-0547">Nucleotide-binding</keyword>